<name>A0A9J6CX95_RHIMP</name>
<comment type="caution">
    <text evidence="2">The sequence shown here is derived from an EMBL/GenBank/DDBJ whole genome shotgun (WGS) entry which is preliminary data.</text>
</comment>
<proteinExistence type="predicted"/>
<evidence type="ECO:0000313" key="3">
    <source>
        <dbReference type="Proteomes" id="UP000821866"/>
    </source>
</evidence>
<protein>
    <submittedName>
        <fullName evidence="2">Uncharacterized protein</fullName>
    </submittedName>
</protein>
<accession>A0A9J6CX95</accession>
<dbReference type="EMBL" id="JABSTU010005331">
    <property type="protein sequence ID" value="KAH7944739.1"/>
    <property type="molecule type" value="Genomic_DNA"/>
</dbReference>
<organism evidence="2 3">
    <name type="scientific">Rhipicephalus microplus</name>
    <name type="common">Cattle tick</name>
    <name type="synonym">Boophilus microplus</name>
    <dbReference type="NCBI Taxonomy" id="6941"/>
    <lineage>
        <taxon>Eukaryota</taxon>
        <taxon>Metazoa</taxon>
        <taxon>Ecdysozoa</taxon>
        <taxon>Arthropoda</taxon>
        <taxon>Chelicerata</taxon>
        <taxon>Arachnida</taxon>
        <taxon>Acari</taxon>
        <taxon>Parasitiformes</taxon>
        <taxon>Ixodida</taxon>
        <taxon>Ixodoidea</taxon>
        <taxon>Ixodidae</taxon>
        <taxon>Rhipicephalinae</taxon>
        <taxon>Rhipicephalus</taxon>
        <taxon>Boophilus</taxon>
    </lineage>
</organism>
<sequence length="290" mass="31232">MSEKAGLTNQGKDENIPKPKDAQNQATLADEEKTLNIFFPIPNSFTCPIVLGGVRYSGVSWTSKHQSLVRHLLDELEIRAKVTYTCTLCSTTGLGLHPTRHPCFTRGGHELSPLDLYRHKCPECPVTLTSRKGLHNDMRKHKREQAQETTQHPVIARASREAPAATLTGRPRRATASNRAPRTMTLRSSYSSNSTTSTGPTSSETSMTLSTTPDSPTPPELAQTSFSPLLGGLSEIPDKVSATKGTPSPMHSEASTAVSSPAGAPAQVGVWCVATPRTRANRGVLTPFHA</sequence>
<dbReference type="AlphaFoldDB" id="A0A9J6CX95"/>
<reference evidence="2" key="1">
    <citation type="journal article" date="2020" name="Cell">
        <title>Large-Scale Comparative Analyses of Tick Genomes Elucidate Their Genetic Diversity and Vector Capacities.</title>
        <authorList>
            <consortium name="Tick Genome and Microbiome Consortium (TIGMIC)"/>
            <person name="Jia N."/>
            <person name="Wang J."/>
            <person name="Shi W."/>
            <person name="Du L."/>
            <person name="Sun Y."/>
            <person name="Zhan W."/>
            <person name="Jiang J.F."/>
            <person name="Wang Q."/>
            <person name="Zhang B."/>
            <person name="Ji P."/>
            <person name="Bell-Sakyi L."/>
            <person name="Cui X.M."/>
            <person name="Yuan T.T."/>
            <person name="Jiang B.G."/>
            <person name="Yang W.F."/>
            <person name="Lam T.T."/>
            <person name="Chang Q.C."/>
            <person name="Ding S.J."/>
            <person name="Wang X.J."/>
            <person name="Zhu J.G."/>
            <person name="Ruan X.D."/>
            <person name="Zhao L."/>
            <person name="Wei J.T."/>
            <person name="Ye R.Z."/>
            <person name="Que T.C."/>
            <person name="Du C.H."/>
            <person name="Zhou Y.H."/>
            <person name="Cheng J.X."/>
            <person name="Dai P.F."/>
            <person name="Guo W.B."/>
            <person name="Han X.H."/>
            <person name="Huang E.J."/>
            <person name="Li L.F."/>
            <person name="Wei W."/>
            <person name="Gao Y.C."/>
            <person name="Liu J.Z."/>
            <person name="Shao H.Z."/>
            <person name="Wang X."/>
            <person name="Wang C.C."/>
            <person name="Yang T.C."/>
            <person name="Huo Q.B."/>
            <person name="Li W."/>
            <person name="Chen H.Y."/>
            <person name="Chen S.E."/>
            <person name="Zhou L.G."/>
            <person name="Ni X.B."/>
            <person name="Tian J.H."/>
            <person name="Sheng Y."/>
            <person name="Liu T."/>
            <person name="Pan Y.S."/>
            <person name="Xia L.Y."/>
            <person name="Li J."/>
            <person name="Zhao F."/>
            <person name="Cao W.C."/>
        </authorList>
    </citation>
    <scope>NUCLEOTIDE SEQUENCE</scope>
    <source>
        <strain evidence="2">Rmic-2018</strain>
    </source>
</reference>
<evidence type="ECO:0000313" key="2">
    <source>
        <dbReference type="EMBL" id="KAH7944739.1"/>
    </source>
</evidence>
<reference evidence="2" key="2">
    <citation type="submission" date="2021-09" db="EMBL/GenBank/DDBJ databases">
        <authorList>
            <person name="Jia N."/>
            <person name="Wang J."/>
            <person name="Shi W."/>
            <person name="Du L."/>
            <person name="Sun Y."/>
            <person name="Zhan W."/>
            <person name="Jiang J."/>
            <person name="Wang Q."/>
            <person name="Zhang B."/>
            <person name="Ji P."/>
            <person name="Sakyi L.B."/>
            <person name="Cui X."/>
            <person name="Yuan T."/>
            <person name="Jiang B."/>
            <person name="Yang W."/>
            <person name="Lam T.T.-Y."/>
            <person name="Chang Q."/>
            <person name="Ding S."/>
            <person name="Wang X."/>
            <person name="Zhu J."/>
            <person name="Ruan X."/>
            <person name="Zhao L."/>
            <person name="Wei J."/>
            <person name="Que T."/>
            <person name="Du C."/>
            <person name="Cheng J."/>
            <person name="Dai P."/>
            <person name="Han X."/>
            <person name="Huang E."/>
            <person name="Gao Y."/>
            <person name="Liu J."/>
            <person name="Shao H."/>
            <person name="Ye R."/>
            <person name="Li L."/>
            <person name="Wei W."/>
            <person name="Wang X."/>
            <person name="Wang C."/>
            <person name="Huo Q."/>
            <person name="Li W."/>
            <person name="Guo W."/>
            <person name="Chen H."/>
            <person name="Chen S."/>
            <person name="Zhou L."/>
            <person name="Zhou L."/>
            <person name="Ni X."/>
            <person name="Tian J."/>
            <person name="Zhou Y."/>
            <person name="Sheng Y."/>
            <person name="Liu T."/>
            <person name="Pan Y."/>
            <person name="Xia L."/>
            <person name="Li J."/>
            <person name="Zhao F."/>
            <person name="Cao W."/>
        </authorList>
    </citation>
    <scope>NUCLEOTIDE SEQUENCE</scope>
    <source>
        <strain evidence="2">Rmic-2018</strain>
        <tissue evidence="2">Larvae</tissue>
    </source>
</reference>
<feature type="region of interest" description="Disordered" evidence="1">
    <location>
        <begin position="128"/>
        <end position="264"/>
    </location>
</feature>
<feature type="compositionally biased region" description="Basic and acidic residues" evidence="1">
    <location>
        <begin position="11"/>
        <end position="21"/>
    </location>
</feature>
<feature type="compositionally biased region" description="Low complexity" evidence="1">
    <location>
        <begin position="183"/>
        <end position="214"/>
    </location>
</feature>
<evidence type="ECO:0000256" key="1">
    <source>
        <dbReference type="SAM" id="MobiDB-lite"/>
    </source>
</evidence>
<dbReference type="Proteomes" id="UP000821866">
    <property type="component" value="Unassembled WGS sequence"/>
</dbReference>
<feature type="region of interest" description="Disordered" evidence="1">
    <location>
        <begin position="1"/>
        <end position="24"/>
    </location>
</feature>
<gene>
    <name evidence="2" type="ORF">HPB51_028545</name>
</gene>
<keyword evidence="3" id="KW-1185">Reference proteome</keyword>